<dbReference type="Proteomes" id="UP001529510">
    <property type="component" value="Unassembled WGS sequence"/>
</dbReference>
<evidence type="ECO:0000313" key="1">
    <source>
        <dbReference type="EMBL" id="KAL0173343.1"/>
    </source>
</evidence>
<accession>A0ABD0PJD0</accession>
<keyword evidence="2" id="KW-1185">Reference proteome</keyword>
<feature type="non-terminal residue" evidence="1">
    <location>
        <position position="1"/>
    </location>
</feature>
<feature type="non-terminal residue" evidence="1">
    <location>
        <position position="71"/>
    </location>
</feature>
<sequence>FHGELVAALSRSYQPALREHIYQGWAASTPNTCPPVCVCGAASEERGTTALTDYGRSVFFCSLPSPPPVSA</sequence>
<evidence type="ECO:0000313" key="2">
    <source>
        <dbReference type="Proteomes" id="UP001529510"/>
    </source>
</evidence>
<organism evidence="1 2">
    <name type="scientific">Cirrhinus mrigala</name>
    <name type="common">Mrigala</name>
    <dbReference type="NCBI Taxonomy" id="683832"/>
    <lineage>
        <taxon>Eukaryota</taxon>
        <taxon>Metazoa</taxon>
        <taxon>Chordata</taxon>
        <taxon>Craniata</taxon>
        <taxon>Vertebrata</taxon>
        <taxon>Euteleostomi</taxon>
        <taxon>Actinopterygii</taxon>
        <taxon>Neopterygii</taxon>
        <taxon>Teleostei</taxon>
        <taxon>Ostariophysi</taxon>
        <taxon>Cypriniformes</taxon>
        <taxon>Cyprinidae</taxon>
        <taxon>Labeoninae</taxon>
        <taxon>Labeonini</taxon>
        <taxon>Cirrhinus</taxon>
    </lineage>
</organism>
<comment type="caution">
    <text evidence="1">The sequence shown here is derived from an EMBL/GenBank/DDBJ whole genome shotgun (WGS) entry which is preliminary data.</text>
</comment>
<dbReference type="AlphaFoldDB" id="A0ABD0PJD0"/>
<gene>
    <name evidence="1" type="ORF">M9458_033654</name>
</gene>
<name>A0ABD0PJD0_CIRMR</name>
<protein>
    <submittedName>
        <fullName evidence="1">Uncharacterized protein</fullName>
    </submittedName>
</protein>
<dbReference type="EMBL" id="JAMKFB020000016">
    <property type="protein sequence ID" value="KAL0173343.1"/>
    <property type="molecule type" value="Genomic_DNA"/>
</dbReference>
<reference evidence="1 2" key="1">
    <citation type="submission" date="2024-05" db="EMBL/GenBank/DDBJ databases">
        <title>Genome sequencing and assembly of Indian major carp, Cirrhinus mrigala (Hamilton, 1822).</title>
        <authorList>
            <person name="Mohindra V."/>
            <person name="Chowdhury L.M."/>
            <person name="Lal K."/>
            <person name="Jena J.K."/>
        </authorList>
    </citation>
    <scope>NUCLEOTIDE SEQUENCE [LARGE SCALE GENOMIC DNA]</scope>
    <source>
        <strain evidence="1">CM1030</strain>
        <tissue evidence="1">Blood</tissue>
    </source>
</reference>
<proteinExistence type="predicted"/>